<evidence type="ECO:0000313" key="1">
    <source>
        <dbReference type="EMBL" id="SUZ32370.1"/>
    </source>
</evidence>
<dbReference type="EMBL" id="UIHC01000019">
    <property type="protein sequence ID" value="SUZ32370.1"/>
    <property type="molecule type" value="Genomic_DNA"/>
</dbReference>
<accession>A0A3B0MAF1</accession>
<keyword evidence="2" id="KW-1185">Reference proteome</keyword>
<name>A0A3B0MAF1_9RHOB</name>
<dbReference type="AlphaFoldDB" id="A0A3B0MAF1"/>
<organism evidence="1 2">
    <name type="scientific">Roseinatronobacter ekhonensis</name>
    <dbReference type="NCBI Taxonomy" id="254356"/>
    <lineage>
        <taxon>Bacteria</taxon>
        <taxon>Pseudomonadati</taxon>
        <taxon>Pseudomonadota</taxon>
        <taxon>Alphaproteobacteria</taxon>
        <taxon>Rhodobacterales</taxon>
        <taxon>Paracoccaceae</taxon>
        <taxon>Roseinatronobacter</taxon>
    </lineage>
</organism>
<evidence type="ECO:0000313" key="2">
    <source>
        <dbReference type="Proteomes" id="UP000272908"/>
    </source>
</evidence>
<proteinExistence type="predicted"/>
<sequence length="325" mass="33963">MNLADTPAGTRPEERLPVLFHVQAGASVGMGHLARSAALMAGLEGEGVTCRLSLDADAAGQAFAKARGLAATATLGDPCAALVVDALDLPSATRDAAQHVFPRILISPVCADADVATHVLLRDMPPGLAGQLAKDTRVLTDPDFAFVTAQGLVRRERIYDRLRIGLCLSGGVDRTALDPLVDCLLAAPEVAQLTVIDPRRPLRADDTDGRVVHVAPGAAPWGALQDINLFIGGDGVMLAEAIAQAIPALSLTTADRLPKNAALMATGALACVLRGPGMDAELTKRIRDLTALKRMHANAWHLDGPGRATALARAVITTLHDRPKV</sequence>
<protein>
    <recommendedName>
        <fullName evidence="3">UDP-2,4-diacetamido-2,4, 6-trideoxy-beta-L-altropyranose hydrolase</fullName>
    </recommendedName>
</protein>
<gene>
    <name evidence="1" type="ORF">ROE7235_02126</name>
</gene>
<evidence type="ECO:0008006" key="3">
    <source>
        <dbReference type="Google" id="ProtNLM"/>
    </source>
</evidence>
<reference evidence="2" key="1">
    <citation type="submission" date="2018-08" db="EMBL/GenBank/DDBJ databases">
        <authorList>
            <person name="Rodrigo-Torres L."/>
            <person name="Arahal R. D."/>
            <person name="Lucena T."/>
        </authorList>
    </citation>
    <scope>NUCLEOTIDE SEQUENCE [LARGE SCALE GENOMIC DNA]</scope>
    <source>
        <strain evidence="2">CECT 7235</strain>
    </source>
</reference>
<dbReference type="Proteomes" id="UP000272908">
    <property type="component" value="Unassembled WGS sequence"/>
</dbReference>